<evidence type="ECO:0000259" key="4">
    <source>
        <dbReference type="Pfam" id="PF06991"/>
    </source>
</evidence>
<feature type="region of interest" description="Disordered" evidence="3">
    <location>
        <begin position="1"/>
        <end position="26"/>
    </location>
</feature>
<feature type="domain" description="Micro-fibrillar-associated protein 1 C-terminal" evidence="4">
    <location>
        <begin position="11"/>
        <end position="144"/>
    </location>
</feature>
<evidence type="ECO:0000313" key="6">
    <source>
        <dbReference type="Proteomes" id="UP000298663"/>
    </source>
</evidence>
<dbReference type="Pfam" id="PF06991">
    <property type="entry name" value="MFAP1"/>
    <property type="match status" value="1"/>
</dbReference>
<evidence type="ECO:0000313" key="5">
    <source>
        <dbReference type="EMBL" id="TKR63121.1"/>
    </source>
</evidence>
<proteinExistence type="inferred from homology"/>
<evidence type="ECO:0000256" key="3">
    <source>
        <dbReference type="SAM" id="MobiDB-lite"/>
    </source>
</evidence>
<dbReference type="STRING" id="34508.A0A4U5M303"/>
<gene>
    <name evidence="5" type="ORF">L596_026993</name>
</gene>
<sequence>MKPSGWSCWSSKKKSARNEHKKESARMVQETIRREDELAKTKKEDPLDIASVFTEDENEEIEYVLWKLREMKRLKRNRDERKTAAEEKAELEKIHNMTEEERERYLKANPKIITNAQDKGKYKFLQKYYHRGAFFLDEDDDLHTQFC</sequence>
<feature type="compositionally biased region" description="Low complexity" evidence="3">
    <location>
        <begin position="1"/>
        <end position="10"/>
    </location>
</feature>
<evidence type="ECO:0000256" key="1">
    <source>
        <dbReference type="ARBA" id="ARBA00008155"/>
    </source>
</evidence>
<dbReference type="EMBL" id="AZBU02000010">
    <property type="protein sequence ID" value="TKR63121.1"/>
    <property type="molecule type" value="Genomic_DNA"/>
</dbReference>
<dbReference type="AlphaFoldDB" id="A0A4U5M303"/>
<dbReference type="InterPro" id="IPR009730">
    <property type="entry name" value="MFAP1_C"/>
</dbReference>
<evidence type="ECO:0000256" key="2">
    <source>
        <dbReference type="SAM" id="Coils"/>
    </source>
</evidence>
<comment type="similarity">
    <text evidence="1">Belongs to the MFAP1 family.</text>
</comment>
<protein>
    <recommendedName>
        <fullName evidence="4">Micro-fibrillar-associated protein 1 C-terminal domain-containing protein</fullName>
    </recommendedName>
</protein>
<dbReference type="PANTHER" id="PTHR15327">
    <property type="entry name" value="MICROFIBRIL-ASSOCIATED PROTEIN"/>
    <property type="match status" value="1"/>
</dbReference>
<comment type="caution">
    <text evidence="5">The sequence shown here is derived from an EMBL/GenBank/DDBJ whole genome shotgun (WGS) entry which is preliminary data.</text>
</comment>
<organism evidence="5 6">
    <name type="scientific">Steinernema carpocapsae</name>
    <name type="common">Entomopathogenic nematode</name>
    <dbReference type="NCBI Taxonomy" id="34508"/>
    <lineage>
        <taxon>Eukaryota</taxon>
        <taxon>Metazoa</taxon>
        <taxon>Ecdysozoa</taxon>
        <taxon>Nematoda</taxon>
        <taxon>Chromadorea</taxon>
        <taxon>Rhabditida</taxon>
        <taxon>Tylenchina</taxon>
        <taxon>Panagrolaimomorpha</taxon>
        <taxon>Strongyloidoidea</taxon>
        <taxon>Steinernematidae</taxon>
        <taxon>Steinernema</taxon>
    </lineage>
</organism>
<dbReference type="InterPro" id="IPR033194">
    <property type="entry name" value="MFAP1"/>
</dbReference>
<feature type="compositionally biased region" description="Basic and acidic residues" evidence="3">
    <location>
        <begin position="16"/>
        <end position="26"/>
    </location>
</feature>
<dbReference type="OrthoDB" id="1111734at2759"/>
<dbReference type="Proteomes" id="UP000298663">
    <property type="component" value="Unassembled WGS sequence"/>
</dbReference>
<feature type="coiled-coil region" evidence="2">
    <location>
        <begin position="68"/>
        <end position="108"/>
    </location>
</feature>
<accession>A0A4U5M303</accession>
<keyword evidence="6" id="KW-1185">Reference proteome</keyword>
<keyword evidence="2" id="KW-0175">Coiled coil</keyword>
<reference evidence="5 6" key="1">
    <citation type="journal article" date="2015" name="Genome Biol.">
        <title>Comparative genomics of Steinernema reveals deeply conserved gene regulatory networks.</title>
        <authorList>
            <person name="Dillman A.R."/>
            <person name="Macchietto M."/>
            <person name="Porter C.F."/>
            <person name="Rogers A."/>
            <person name="Williams B."/>
            <person name="Antoshechkin I."/>
            <person name="Lee M.M."/>
            <person name="Goodwin Z."/>
            <person name="Lu X."/>
            <person name="Lewis E.E."/>
            <person name="Goodrich-Blair H."/>
            <person name="Stock S.P."/>
            <person name="Adams B.J."/>
            <person name="Sternberg P.W."/>
            <person name="Mortazavi A."/>
        </authorList>
    </citation>
    <scope>NUCLEOTIDE SEQUENCE [LARGE SCALE GENOMIC DNA]</scope>
    <source>
        <strain evidence="5 6">ALL</strain>
    </source>
</reference>
<reference evidence="5 6" key="2">
    <citation type="journal article" date="2019" name="G3 (Bethesda)">
        <title>Hybrid Assembly of the Genome of the Entomopathogenic Nematode Steinernema carpocapsae Identifies the X-Chromosome.</title>
        <authorList>
            <person name="Serra L."/>
            <person name="Macchietto M."/>
            <person name="Macias-Munoz A."/>
            <person name="McGill C.J."/>
            <person name="Rodriguez I.M."/>
            <person name="Rodriguez B."/>
            <person name="Murad R."/>
            <person name="Mortazavi A."/>
        </authorList>
    </citation>
    <scope>NUCLEOTIDE SEQUENCE [LARGE SCALE GENOMIC DNA]</scope>
    <source>
        <strain evidence="5 6">ALL</strain>
    </source>
</reference>
<name>A0A4U5M303_STECR</name>